<gene>
    <name evidence="2" type="ORF">Scani_18810</name>
</gene>
<evidence type="ECO:0000313" key="2">
    <source>
        <dbReference type="EMBL" id="GFE05613.1"/>
    </source>
</evidence>
<name>A0A640S2C2_9ACTN</name>
<evidence type="ECO:0000256" key="1">
    <source>
        <dbReference type="SAM" id="MobiDB-lite"/>
    </source>
</evidence>
<feature type="region of interest" description="Disordered" evidence="1">
    <location>
        <begin position="1"/>
        <end position="77"/>
    </location>
</feature>
<dbReference type="EMBL" id="BLIN01000003">
    <property type="protein sequence ID" value="GFE05613.1"/>
    <property type="molecule type" value="Genomic_DNA"/>
</dbReference>
<dbReference type="Proteomes" id="UP000435837">
    <property type="component" value="Unassembled WGS sequence"/>
</dbReference>
<accession>A0A640S2C2</accession>
<evidence type="ECO:0000313" key="3">
    <source>
        <dbReference type="Proteomes" id="UP000435837"/>
    </source>
</evidence>
<proteinExistence type="predicted"/>
<reference evidence="2 3" key="1">
    <citation type="submission" date="2019-12" db="EMBL/GenBank/DDBJ databases">
        <title>Whole genome shotgun sequence of Streptomyces caniferus NBRC 15389.</title>
        <authorList>
            <person name="Ichikawa N."/>
            <person name="Kimura A."/>
            <person name="Kitahashi Y."/>
            <person name="Komaki H."/>
            <person name="Tamura T."/>
        </authorList>
    </citation>
    <scope>NUCLEOTIDE SEQUENCE [LARGE SCALE GENOMIC DNA]</scope>
    <source>
        <strain evidence="2 3">NBRC 15389</strain>
    </source>
</reference>
<sequence length="94" mass="10010">MRRPGITDNSGELGGGPRPQHEAVSGQIGTVERERRHTGLLVVSDDRAAAKPQGDPDMGMLMKRPAGHIHQPPSTVATHLACQRKVSTGAGHFQ</sequence>
<dbReference type="AlphaFoldDB" id="A0A640S2C2"/>
<protein>
    <submittedName>
        <fullName evidence="2">Uncharacterized protein</fullName>
    </submittedName>
</protein>
<organism evidence="2 3">
    <name type="scientific">Streptomyces caniferus</name>
    <dbReference type="NCBI Taxonomy" id="285557"/>
    <lineage>
        <taxon>Bacteria</taxon>
        <taxon>Bacillati</taxon>
        <taxon>Actinomycetota</taxon>
        <taxon>Actinomycetes</taxon>
        <taxon>Kitasatosporales</taxon>
        <taxon>Streptomycetaceae</taxon>
        <taxon>Streptomyces</taxon>
    </lineage>
</organism>
<comment type="caution">
    <text evidence="2">The sequence shown here is derived from an EMBL/GenBank/DDBJ whole genome shotgun (WGS) entry which is preliminary data.</text>
</comment>